<protein>
    <recommendedName>
        <fullName evidence="1">RNase H type-1 domain-containing protein</fullName>
    </recommendedName>
</protein>
<keyword evidence="3" id="KW-1185">Reference proteome</keyword>
<comment type="caution">
    <text evidence="2">The sequence shown here is derived from an EMBL/GenBank/DDBJ whole genome shotgun (WGS) entry which is preliminary data.</text>
</comment>
<dbReference type="Proteomes" id="UP000237000">
    <property type="component" value="Unassembled WGS sequence"/>
</dbReference>
<dbReference type="Pfam" id="PF13456">
    <property type="entry name" value="RVT_3"/>
    <property type="match status" value="1"/>
</dbReference>
<dbReference type="OrthoDB" id="1906820at2759"/>
<name>A0A2P5EMY2_TREOI</name>
<evidence type="ECO:0000259" key="1">
    <source>
        <dbReference type="Pfam" id="PF13456"/>
    </source>
</evidence>
<gene>
    <name evidence="2" type="ORF">TorRG33x02_172980</name>
</gene>
<dbReference type="InterPro" id="IPR002156">
    <property type="entry name" value="RNaseH_domain"/>
</dbReference>
<feature type="domain" description="RNase H type-1" evidence="1">
    <location>
        <begin position="2"/>
        <end position="66"/>
    </location>
</feature>
<evidence type="ECO:0000313" key="2">
    <source>
        <dbReference type="EMBL" id="PON86914.1"/>
    </source>
</evidence>
<organism evidence="2 3">
    <name type="scientific">Trema orientale</name>
    <name type="common">Charcoal tree</name>
    <name type="synonym">Celtis orientalis</name>
    <dbReference type="NCBI Taxonomy" id="63057"/>
    <lineage>
        <taxon>Eukaryota</taxon>
        <taxon>Viridiplantae</taxon>
        <taxon>Streptophyta</taxon>
        <taxon>Embryophyta</taxon>
        <taxon>Tracheophyta</taxon>
        <taxon>Spermatophyta</taxon>
        <taxon>Magnoliopsida</taxon>
        <taxon>eudicotyledons</taxon>
        <taxon>Gunneridae</taxon>
        <taxon>Pentapetalae</taxon>
        <taxon>rosids</taxon>
        <taxon>fabids</taxon>
        <taxon>Rosales</taxon>
        <taxon>Cannabaceae</taxon>
        <taxon>Trema</taxon>
    </lineage>
</organism>
<reference evidence="3" key="1">
    <citation type="submission" date="2016-06" db="EMBL/GenBank/DDBJ databases">
        <title>Parallel loss of symbiosis genes in relatives of nitrogen-fixing non-legume Parasponia.</title>
        <authorList>
            <person name="Van Velzen R."/>
            <person name="Holmer R."/>
            <person name="Bu F."/>
            <person name="Rutten L."/>
            <person name="Van Zeijl A."/>
            <person name="Liu W."/>
            <person name="Santuari L."/>
            <person name="Cao Q."/>
            <person name="Sharma T."/>
            <person name="Shen D."/>
            <person name="Roswanjaya Y."/>
            <person name="Wardhani T."/>
            <person name="Kalhor M.S."/>
            <person name="Jansen J."/>
            <person name="Van den Hoogen J."/>
            <person name="Gungor B."/>
            <person name="Hartog M."/>
            <person name="Hontelez J."/>
            <person name="Verver J."/>
            <person name="Yang W.-C."/>
            <person name="Schijlen E."/>
            <person name="Repin R."/>
            <person name="Schilthuizen M."/>
            <person name="Schranz E."/>
            <person name="Heidstra R."/>
            <person name="Miyata K."/>
            <person name="Fedorova E."/>
            <person name="Kohlen W."/>
            <person name="Bisseling T."/>
            <person name="Smit S."/>
            <person name="Geurts R."/>
        </authorList>
    </citation>
    <scope>NUCLEOTIDE SEQUENCE [LARGE SCALE GENOMIC DNA]</scope>
    <source>
        <strain evidence="3">cv. RG33-2</strain>
    </source>
</reference>
<dbReference type="AlphaFoldDB" id="A0A2P5EMY2"/>
<sequence>MGAIVRDSTGRVIAALSKKFGGTFSTKDMEAKALCHSLHWAKNLDLPIQVVESDALTSHQTLIGHFVVKNLADGAESCHHQDKLRKTHQRSH</sequence>
<dbReference type="GO" id="GO:0003676">
    <property type="term" value="F:nucleic acid binding"/>
    <property type="evidence" value="ECO:0007669"/>
    <property type="project" value="InterPro"/>
</dbReference>
<dbReference type="GO" id="GO:0004523">
    <property type="term" value="F:RNA-DNA hybrid ribonuclease activity"/>
    <property type="evidence" value="ECO:0007669"/>
    <property type="project" value="InterPro"/>
</dbReference>
<proteinExistence type="predicted"/>
<accession>A0A2P5EMY2</accession>
<evidence type="ECO:0000313" key="3">
    <source>
        <dbReference type="Proteomes" id="UP000237000"/>
    </source>
</evidence>
<dbReference type="EMBL" id="JXTC01000124">
    <property type="protein sequence ID" value="PON86914.1"/>
    <property type="molecule type" value="Genomic_DNA"/>
</dbReference>
<dbReference type="InParanoid" id="A0A2P5EMY2"/>